<name>A0ABU3QBL6_9SPHN</name>
<reference evidence="1 2" key="1">
    <citation type="submission" date="2023-05" db="EMBL/GenBank/DDBJ databases">
        <authorList>
            <person name="Guo Y."/>
        </authorList>
    </citation>
    <scope>NUCLEOTIDE SEQUENCE [LARGE SCALE GENOMIC DNA]</scope>
    <source>
        <strain evidence="1 2">GR2756</strain>
    </source>
</reference>
<dbReference type="RefSeq" id="WP_315728139.1">
    <property type="nucleotide sequence ID" value="NZ_JAVUPU010000011.1"/>
</dbReference>
<keyword evidence="2" id="KW-1185">Reference proteome</keyword>
<protein>
    <submittedName>
        <fullName evidence="1">Uncharacterized protein</fullName>
    </submittedName>
</protein>
<dbReference type="EMBL" id="JAVUPU010000011">
    <property type="protein sequence ID" value="MDT9600717.1"/>
    <property type="molecule type" value="Genomic_DNA"/>
</dbReference>
<organism evidence="1 2">
    <name type="scientific">Sphingosinicella rhizophila</name>
    <dbReference type="NCBI Taxonomy" id="3050082"/>
    <lineage>
        <taxon>Bacteria</taxon>
        <taxon>Pseudomonadati</taxon>
        <taxon>Pseudomonadota</taxon>
        <taxon>Alphaproteobacteria</taxon>
        <taxon>Sphingomonadales</taxon>
        <taxon>Sphingosinicellaceae</taxon>
        <taxon>Sphingosinicella</taxon>
    </lineage>
</organism>
<dbReference type="Proteomes" id="UP001259572">
    <property type="component" value="Unassembled WGS sequence"/>
</dbReference>
<proteinExistence type="predicted"/>
<comment type="caution">
    <text evidence="1">The sequence shown here is derived from an EMBL/GenBank/DDBJ whole genome shotgun (WGS) entry which is preliminary data.</text>
</comment>
<evidence type="ECO:0000313" key="2">
    <source>
        <dbReference type="Proteomes" id="UP001259572"/>
    </source>
</evidence>
<dbReference type="InterPro" id="IPR009078">
    <property type="entry name" value="Ferritin-like_SF"/>
</dbReference>
<gene>
    <name evidence="1" type="ORF">RQX22_17280</name>
</gene>
<dbReference type="SUPFAM" id="SSF47240">
    <property type="entry name" value="Ferritin-like"/>
    <property type="match status" value="1"/>
</dbReference>
<accession>A0ABU3QBL6</accession>
<evidence type="ECO:0000313" key="1">
    <source>
        <dbReference type="EMBL" id="MDT9600717.1"/>
    </source>
</evidence>
<sequence>MLDHARPQLNGDDLRVRALLNFAGEEAKHIQLFRQFHALFTEAFETPCDVIGPPQAIAAEILRHDPLAVAFLILHIEWMSQLHYVESVRDDNDMDPLFKSLLKHHWMEEAQHAKLDTLMVESLAEGRDEAGIQAAVDEYLEMGMFLDAGLRNQVGMNLAAFEAASRRTLAPELRQAIAAQQHQAMRWTYIGSGMTHPKFLGTLEFLSPAARDRIVEVAPTFC</sequence>